<dbReference type="HOGENOM" id="CLU_1478401_0_0_1"/>
<reference evidence="4" key="1">
    <citation type="submission" date="2012-12" db="EMBL/GenBank/DDBJ databases">
        <authorList>
            <person name="Hellsten U."/>
            <person name="Grimwood J."/>
            <person name="Chapman J.A."/>
            <person name="Shapiro H."/>
            <person name="Aerts A."/>
            <person name="Otillar R.P."/>
            <person name="Terry A.Y."/>
            <person name="Boore J.L."/>
            <person name="Simakov O."/>
            <person name="Marletaz F."/>
            <person name="Cho S.-J."/>
            <person name="Edsinger-Gonzales E."/>
            <person name="Havlak P."/>
            <person name="Kuo D.-H."/>
            <person name="Larsson T."/>
            <person name="Lv J."/>
            <person name="Arendt D."/>
            <person name="Savage R."/>
            <person name="Osoegawa K."/>
            <person name="de Jong P."/>
            <person name="Lindberg D.R."/>
            <person name="Seaver E.C."/>
            <person name="Weisblat D.A."/>
            <person name="Putnam N.H."/>
            <person name="Grigoriev I.V."/>
            <person name="Rokhsar D.S."/>
        </authorList>
    </citation>
    <scope>NUCLEOTIDE SEQUENCE</scope>
    <source>
        <strain evidence="4">I ESC-2004</strain>
    </source>
</reference>
<sequence>MVKVKKQTLERCKRIGNDPHIALLMYRATPLKSDMASPAELLNQRRFHTTLASTNKMSQQQKQARKKMEREKRDITETYNKRARQYRELSQHKPVYVQLDPNQSRWQRATITRTPTESQPRNYEVPLPSSATYSRNRKFIRPDLKTEEQVFEPDPETTPSEPRRSQRARCPPERLAYSRPDGDN</sequence>
<reference evidence="3" key="3">
    <citation type="submission" date="2015-06" db="UniProtKB">
        <authorList>
            <consortium name="EnsemblMetazoa"/>
        </authorList>
    </citation>
    <scope>IDENTIFICATION</scope>
</reference>
<dbReference type="AlphaFoldDB" id="R7UMI1"/>
<dbReference type="EMBL" id="AMQN01007064">
    <property type="status" value="NOT_ANNOTATED_CDS"/>
    <property type="molecule type" value="Genomic_DNA"/>
</dbReference>
<dbReference type="PANTHER" id="PTHR33244">
    <property type="entry name" value="INTEGRASE CATALYTIC DOMAIN-CONTAINING PROTEIN-RELATED"/>
    <property type="match status" value="1"/>
</dbReference>
<proteinExistence type="predicted"/>
<dbReference type="OMA" id="YNNTTHY"/>
<evidence type="ECO:0000313" key="2">
    <source>
        <dbReference type="EMBL" id="ELU07435.1"/>
    </source>
</evidence>
<dbReference type="Proteomes" id="UP000014760">
    <property type="component" value="Unassembled WGS sequence"/>
</dbReference>
<evidence type="ECO:0000313" key="3">
    <source>
        <dbReference type="EnsemblMetazoa" id="CapteP226461"/>
    </source>
</evidence>
<accession>R7UMI1</accession>
<reference evidence="2 4" key="2">
    <citation type="journal article" date="2013" name="Nature">
        <title>Insights into bilaterian evolution from three spiralian genomes.</title>
        <authorList>
            <person name="Simakov O."/>
            <person name="Marletaz F."/>
            <person name="Cho S.J."/>
            <person name="Edsinger-Gonzales E."/>
            <person name="Havlak P."/>
            <person name="Hellsten U."/>
            <person name="Kuo D.H."/>
            <person name="Larsson T."/>
            <person name="Lv J."/>
            <person name="Arendt D."/>
            <person name="Savage R."/>
            <person name="Osoegawa K."/>
            <person name="de Jong P."/>
            <person name="Grimwood J."/>
            <person name="Chapman J.A."/>
            <person name="Shapiro H."/>
            <person name="Aerts A."/>
            <person name="Otillar R.P."/>
            <person name="Terry A.Y."/>
            <person name="Boore J.L."/>
            <person name="Grigoriev I.V."/>
            <person name="Lindberg D.R."/>
            <person name="Seaver E.C."/>
            <person name="Weisblat D.A."/>
            <person name="Putnam N.H."/>
            <person name="Rokhsar D.S."/>
        </authorList>
    </citation>
    <scope>NUCLEOTIDE SEQUENCE</scope>
    <source>
        <strain evidence="2 4">I ESC-2004</strain>
    </source>
</reference>
<feature type="region of interest" description="Disordered" evidence="1">
    <location>
        <begin position="111"/>
        <end position="184"/>
    </location>
</feature>
<dbReference type="EMBL" id="KB299905">
    <property type="protein sequence ID" value="ELU07435.1"/>
    <property type="molecule type" value="Genomic_DNA"/>
</dbReference>
<dbReference type="EnsemblMetazoa" id="CapteT226461">
    <property type="protein sequence ID" value="CapteP226461"/>
    <property type="gene ID" value="CapteG226461"/>
</dbReference>
<evidence type="ECO:0000313" key="4">
    <source>
        <dbReference type="Proteomes" id="UP000014760"/>
    </source>
</evidence>
<dbReference type="OrthoDB" id="444601at2759"/>
<feature type="region of interest" description="Disordered" evidence="1">
    <location>
        <begin position="54"/>
        <end position="73"/>
    </location>
</feature>
<gene>
    <name evidence="2" type="ORF">CAPTEDRAFT_226461</name>
</gene>
<evidence type="ECO:0000256" key="1">
    <source>
        <dbReference type="SAM" id="MobiDB-lite"/>
    </source>
</evidence>
<protein>
    <submittedName>
        <fullName evidence="2 3">Uncharacterized protein</fullName>
    </submittedName>
</protein>
<keyword evidence="4" id="KW-1185">Reference proteome</keyword>
<feature type="compositionally biased region" description="Polar residues" evidence="1">
    <location>
        <begin position="111"/>
        <end position="121"/>
    </location>
</feature>
<dbReference type="PANTHER" id="PTHR33244:SF3">
    <property type="entry name" value="PEPTIDASE A2 DOMAIN-CONTAINING PROTEIN"/>
    <property type="match status" value="1"/>
</dbReference>
<organism evidence="2">
    <name type="scientific">Capitella teleta</name>
    <name type="common">Polychaete worm</name>
    <dbReference type="NCBI Taxonomy" id="283909"/>
    <lineage>
        <taxon>Eukaryota</taxon>
        <taxon>Metazoa</taxon>
        <taxon>Spiralia</taxon>
        <taxon>Lophotrochozoa</taxon>
        <taxon>Annelida</taxon>
        <taxon>Polychaeta</taxon>
        <taxon>Sedentaria</taxon>
        <taxon>Scolecida</taxon>
        <taxon>Capitellidae</taxon>
        <taxon>Capitella</taxon>
    </lineage>
</organism>
<name>R7UMI1_CAPTE</name>